<dbReference type="InterPro" id="IPR051543">
    <property type="entry name" value="Serine_Peptidase_S9A"/>
</dbReference>
<dbReference type="InterPro" id="IPR002470">
    <property type="entry name" value="Peptidase_S9A"/>
</dbReference>
<dbReference type="HOGENOM" id="CLU_011290_0_2_11"/>
<reference evidence="5 6" key="1">
    <citation type="journal article" date="2015" name="Genome Announc.">
        <title>Complete Genome Sequence of Corynebacterium camporealensis DSM 44610, Isolated from the Milk of a Manchega Sheep with Subclinical Mastitis.</title>
        <authorList>
            <person name="Ruckert C."/>
            <person name="Albersmeier A."/>
            <person name="Winkler A."/>
            <person name="Tauch A."/>
        </authorList>
    </citation>
    <scope>NUCLEOTIDE SEQUENCE [LARGE SCALE GENOMIC DNA]</scope>
    <source>
        <strain evidence="5 6">DSM 44610</strain>
    </source>
</reference>
<evidence type="ECO:0000313" key="5">
    <source>
        <dbReference type="EMBL" id="AKE39885.1"/>
    </source>
</evidence>
<dbReference type="InterPro" id="IPR001375">
    <property type="entry name" value="Peptidase_S9_cat"/>
</dbReference>
<dbReference type="Gene3D" id="3.40.50.1820">
    <property type="entry name" value="alpha/beta hydrolase"/>
    <property type="match status" value="1"/>
</dbReference>
<evidence type="ECO:0000256" key="2">
    <source>
        <dbReference type="ARBA" id="ARBA00022670"/>
    </source>
</evidence>
<dbReference type="GO" id="GO:0006508">
    <property type="term" value="P:proteolysis"/>
    <property type="evidence" value="ECO:0007669"/>
    <property type="project" value="UniProtKB-KW"/>
</dbReference>
<evidence type="ECO:0000313" key="6">
    <source>
        <dbReference type="Proteomes" id="UP000033566"/>
    </source>
</evidence>
<dbReference type="Pfam" id="PF02897">
    <property type="entry name" value="Peptidase_S9_N"/>
    <property type="match status" value="1"/>
</dbReference>
<gene>
    <name evidence="5" type="ORF">UL81_09750</name>
</gene>
<name>A0A0F6QY29_9CORY</name>
<dbReference type="Pfam" id="PF00326">
    <property type="entry name" value="Peptidase_S9"/>
    <property type="match status" value="1"/>
</dbReference>
<keyword evidence="2 5" id="KW-0645">Protease</keyword>
<dbReference type="STRING" id="161896.UL81_09750"/>
<evidence type="ECO:0000256" key="1">
    <source>
        <dbReference type="ARBA" id="ARBA00005228"/>
    </source>
</evidence>
<comment type="similarity">
    <text evidence="1">Belongs to the peptidase S9A family.</text>
</comment>
<evidence type="ECO:0000256" key="4">
    <source>
        <dbReference type="ARBA" id="ARBA00022825"/>
    </source>
</evidence>
<keyword evidence="4" id="KW-0720">Serine protease</keyword>
<dbReference type="Proteomes" id="UP000033566">
    <property type="component" value="Chromosome"/>
</dbReference>
<accession>A0A0F6QY29</accession>
<evidence type="ECO:0000256" key="3">
    <source>
        <dbReference type="ARBA" id="ARBA00022801"/>
    </source>
</evidence>
<dbReference type="InterPro" id="IPR023302">
    <property type="entry name" value="Pept_S9A_N"/>
</dbReference>
<dbReference type="InterPro" id="IPR029058">
    <property type="entry name" value="AB_hydrolase_fold"/>
</dbReference>
<keyword evidence="6" id="KW-1185">Reference proteome</keyword>
<dbReference type="SUPFAM" id="SSF50993">
    <property type="entry name" value="Peptidase/esterase 'gauge' domain"/>
    <property type="match status" value="1"/>
</dbReference>
<dbReference type="Gene3D" id="2.130.10.120">
    <property type="entry name" value="Prolyl oligopeptidase, N-terminal domain"/>
    <property type="match status" value="1"/>
</dbReference>
<keyword evidence="3 5" id="KW-0378">Hydrolase</keyword>
<dbReference type="GO" id="GO:0004252">
    <property type="term" value="F:serine-type endopeptidase activity"/>
    <property type="evidence" value="ECO:0007669"/>
    <property type="project" value="UniProtKB-EC"/>
</dbReference>
<dbReference type="OrthoDB" id="9801421at2"/>
<sequence length="709" mass="79834">MTDSKNVSAGAPVAAKHPITREFHGRSFVDNYEWMRDKESPEALDYLRAENDYTESQTKHLEGLSENIFQEIKSRIKETDMSVPVRRGKYWYYGRTAEGKNYGYSCRIPVSEGEDPWTPPVIPEQGKPEGEQVFLDANELAEGHDFFALGAGSVSPSGRLLAYSVDYAGDERFELSIKDLETGELLSDRLTGIFYGATWIGEDYIFYTTVDDAWRPDKVWRHKVGTTQEDDVVIFEEDDPHFSVGVGTTRSDKYLVVGVGSKLTSEFWALEQDNPEGELQRLWERESGVEYDVDHAVVGDKDYWVVTHNATGPNFEVGYTLADDLQPLTELTTLVPHSETTRVEAVDTYRDQIVVAYRREGIGRAAIIPVGKDFGELHELHFEEELYTVGIGGNPEWDAPKLRVSYTSYIQPSQLFDYEVATGTYTLLKEQEVPGGYTKDDYVAYRMWSTAEDGTRIPVSVVHRSDLDRTQANPTLLYGYGSYETSMDPYFSVTRLSMLDRGMIYVVAHVRGGGEMGRKWYDEGKLLQKKNTFTDFIAVADDLINRGVTTPQQMVAEGGSAGGLLMGAIANMAPDRFVGIQAVVPFVDPLTSILKPELPLTIVEWEEWGDPFHDPEVYDYMKTYAPYENVTAQDYPDILAVTSLNDTRVLYVEPAKWIAQLRDKATGGEFLLKTEMAAGHGGVSGRYDKWRQNAFETAWTINKATGHVE</sequence>
<proteinExistence type="inferred from homology"/>
<dbReference type="AlphaFoldDB" id="A0A0F6QY29"/>
<dbReference type="EMBL" id="CP011311">
    <property type="protein sequence ID" value="AKE39885.1"/>
    <property type="molecule type" value="Genomic_DNA"/>
</dbReference>
<dbReference type="KEGG" id="ccj:UL81_09750"/>
<dbReference type="PANTHER" id="PTHR11757:SF19">
    <property type="entry name" value="PROLYL ENDOPEPTIDASE-LIKE"/>
    <property type="match status" value="1"/>
</dbReference>
<dbReference type="EC" id="3.4.21.83" evidence="5"/>
<dbReference type="PATRIC" id="fig|161896.4.peg.1902"/>
<dbReference type="RefSeq" id="WP_035104493.1">
    <property type="nucleotide sequence ID" value="NZ_CP011311.1"/>
</dbReference>
<organism evidence="5 6">
    <name type="scientific">Corynebacterium camporealensis</name>
    <dbReference type="NCBI Taxonomy" id="161896"/>
    <lineage>
        <taxon>Bacteria</taxon>
        <taxon>Bacillati</taxon>
        <taxon>Actinomycetota</taxon>
        <taxon>Actinomycetes</taxon>
        <taxon>Mycobacteriales</taxon>
        <taxon>Corynebacteriaceae</taxon>
        <taxon>Corynebacterium</taxon>
    </lineage>
</organism>
<dbReference type="SUPFAM" id="SSF53474">
    <property type="entry name" value="alpha/beta-Hydrolases"/>
    <property type="match status" value="1"/>
</dbReference>
<protein>
    <submittedName>
        <fullName evidence="5">Protease II</fullName>
        <ecNumber evidence="5">3.4.21.83</ecNumber>
    </submittedName>
</protein>
<dbReference type="PRINTS" id="PR00862">
    <property type="entry name" value="PROLIGOPTASE"/>
</dbReference>
<dbReference type="PANTHER" id="PTHR11757">
    <property type="entry name" value="PROTEASE FAMILY S9A OLIGOPEPTIDASE"/>
    <property type="match status" value="1"/>
</dbReference>